<name>A0A0E9XDU0_ANGAN</name>
<sequence length="61" mass="7243">MFFFVFVFFPPTCCEVFQKRPEKESFLFFSILFTQVRCTEYNCCAKPWVIVLVKTRGVPCS</sequence>
<accession>A0A0E9XDU0</accession>
<dbReference type="AlphaFoldDB" id="A0A0E9XDU0"/>
<organism evidence="1">
    <name type="scientific">Anguilla anguilla</name>
    <name type="common">European freshwater eel</name>
    <name type="synonym">Muraena anguilla</name>
    <dbReference type="NCBI Taxonomy" id="7936"/>
    <lineage>
        <taxon>Eukaryota</taxon>
        <taxon>Metazoa</taxon>
        <taxon>Chordata</taxon>
        <taxon>Craniata</taxon>
        <taxon>Vertebrata</taxon>
        <taxon>Euteleostomi</taxon>
        <taxon>Actinopterygii</taxon>
        <taxon>Neopterygii</taxon>
        <taxon>Teleostei</taxon>
        <taxon>Anguilliformes</taxon>
        <taxon>Anguillidae</taxon>
        <taxon>Anguilla</taxon>
    </lineage>
</organism>
<proteinExistence type="predicted"/>
<dbReference type="EMBL" id="GBXM01008729">
    <property type="protein sequence ID" value="JAH99848.1"/>
    <property type="molecule type" value="Transcribed_RNA"/>
</dbReference>
<protein>
    <submittedName>
        <fullName evidence="1">Uncharacterized protein</fullName>
    </submittedName>
</protein>
<reference evidence="1" key="1">
    <citation type="submission" date="2014-11" db="EMBL/GenBank/DDBJ databases">
        <authorList>
            <person name="Amaro Gonzalez C."/>
        </authorList>
    </citation>
    <scope>NUCLEOTIDE SEQUENCE</scope>
</reference>
<evidence type="ECO:0000313" key="1">
    <source>
        <dbReference type="EMBL" id="JAH99848.1"/>
    </source>
</evidence>
<reference evidence="1" key="2">
    <citation type="journal article" date="2015" name="Fish Shellfish Immunol.">
        <title>Early steps in the European eel (Anguilla anguilla)-Vibrio vulnificus interaction in the gills: Role of the RtxA13 toxin.</title>
        <authorList>
            <person name="Callol A."/>
            <person name="Pajuelo D."/>
            <person name="Ebbesson L."/>
            <person name="Teles M."/>
            <person name="MacKenzie S."/>
            <person name="Amaro C."/>
        </authorList>
    </citation>
    <scope>NUCLEOTIDE SEQUENCE</scope>
</reference>